<name>A0ACB8RNJ3_9AGAM</name>
<protein>
    <submittedName>
        <fullName evidence="1">Uncharacterized protein</fullName>
    </submittedName>
</protein>
<accession>A0ACB8RNJ3</accession>
<gene>
    <name evidence="1" type="ORF">FA95DRAFT_1607742</name>
</gene>
<dbReference type="Proteomes" id="UP000814033">
    <property type="component" value="Unassembled WGS sequence"/>
</dbReference>
<organism evidence="1 2">
    <name type="scientific">Auriscalpium vulgare</name>
    <dbReference type="NCBI Taxonomy" id="40419"/>
    <lineage>
        <taxon>Eukaryota</taxon>
        <taxon>Fungi</taxon>
        <taxon>Dikarya</taxon>
        <taxon>Basidiomycota</taxon>
        <taxon>Agaricomycotina</taxon>
        <taxon>Agaricomycetes</taxon>
        <taxon>Russulales</taxon>
        <taxon>Auriscalpiaceae</taxon>
        <taxon>Auriscalpium</taxon>
    </lineage>
</organism>
<reference evidence="1" key="1">
    <citation type="submission" date="2021-02" db="EMBL/GenBank/DDBJ databases">
        <authorList>
            <consortium name="DOE Joint Genome Institute"/>
            <person name="Ahrendt S."/>
            <person name="Looney B.P."/>
            <person name="Miyauchi S."/>
            <person name="Morin E."/>
            <person name="Drula E."/>
            <person name="Courty P.E."/>
            <person name="Chicoki N."/>
            <person name="Fauchery L."/>
            <person name="Kohler A."/>
            <person name="Kuo A."/>
            <person name="Labutti K."/>
            <person name="Pangilinan J."/>
            <person name="Lipzen A."/>
            <person name="Riley R."/>
            <person name="Andreopoulos W."/>
            <person name="He G."/>
            <person name="Johnson J."/>
            <person name="Barry K.W."/>
            <person name="Grigoriev I.V."/>
            <person name="Nagy L."/>
            <person name="Hibbett D."/>
            <person name="Henrissat B."/>
            <person name="Matheny P.B."/>
            <person name="Labbe J."/>
            <person name="Martin F."/>
        </authorList>
    </citation>
    <scope>NUCLEOTIDE SEQUENCE</scope>
    <source>
        <strain evidence="1">FP105234-sp</strain>
    </source>
</reference>
<dbReference type="EMBL" id="MU275953">
    <property type="protein sequence ID" value="KAI0045367.1"/>
    <property type="molecule type" value="Genomic_DNA"/>
</dbReference>
<sequence length="135" mass="13690">MVCLCKILAASLSVVTAVSALPVQRGDSTAVMLRADKADSVKASSGVSLAGLKAAEQVAAQLLGSRSEDIDARLSYRALLEERKHSKSKGKAKGNSNVPFDIAGGGGGSVSTQSGGSNIGNKPVFGTIPEFIKSA</sequence>
<keyword evidence="2" id="KW-1185">Reference proteome</keyword>
<reference evidence="1" key="2">
    <citation type="journal article" date="2022" name="New Phytol.">
        <title>Evolutionary transition to the ectomycorrhizal habit in the genomes of a hyperdiverse lineage of mushroom-forming fungi.</title>
        <authorList>
            <person name="Looney B."/>
            <person name="Miyauchi S."/>
            <person name="Morin E."/>
            <person name="Drula E."/>
            <person name="Courty P.E."/>
            <person name="Kohler A."/>
            <person name="Kuo A."/>
            <person name="LaButti K."/>
            <person name="Pangilinan J."/>
            <person name="Lipzen A."/>
            <person name="Riley R."/>
            <person name="Andreopoulos W."/>
            <person name="He G."/>
            <person name="Johnson J."/>
            <person name="Nolan M."/>
            <person name="Tritt A."/>
            <person name="Barry K.W."/>
            <person name="Grigoriev I.V."/>
            <person name="Nagy L.G."/>
            <person name="Hibbett D."/>
            <person name="Henrissat B."/>
            <person name="Matheny P.B."/>
            <person name="Labbe J."/>
            <person name="Martin F.M."/>
        </authorList>
    </citation>
    <scope>NUCLEOTIDE SEQUENCE</scope>
    <source>
        <strain evidence="1">FP105234-sp</strain>
    </source>
</reference>
<proteinExistence type="predicted"/>
<evidence type="ECO:0000313" key="1">
    <source>
        <dbReference type="EMBL" id="KAI0045367.1"/>
    </source>
</evidence>
<evidence type="ECO:0000313" key="2">
    <source>
        <dbReference type="Proteomes" id="UP000814033"/>
    </source>
</evidence>
<comment type="caution">
    <text evidence="1">The sequence shown here is derived from an EMBL/GenBank/DDBJ whole genome shotgun (WGS) entry which is preliminary data.</text>
</comment>